<name>A0A8J5VQW6_ZIZPA</name>
<accession>A0A8J5VQW6</accession>
<proteinExistence type="predicted"/>
<comment type="caution">
    <text evidence="2">The sequence shown here is derived from an EMBL/GenBank/DDBJ whole genome shotgun (WGS) entry which is preliminary data.</text>
</comment>
<dbReference type="EMBL" id="JAAALK010000283">
    <property type="protein sequence ID" value="KAG8077145.1"/>
    <property type="molecule type" value="Genomic_DNA"/>
</dbReference>
<feature type="region of interest" description="Disordered" evidence="1">
    <location>
        <begin position="1"/>
        <end position="57"/>
    </location>
</feature>
<protein>
    <submittedName>
        <fullName evidence="2">Uncharacterized protein</fullName>
    </submittedName>
</protein>
<dbReference type="Proteomes" id="UP000729402">
    <property type="component" value="Unassembled WGS sequence"/>
</dbReference>
<reference evidence="2" key="1">
    <citation type="journal article" date="2021" name="bioRxiv">
        <title>Whole Genome Assembly and Annotation of Northern Wild Rice, Zizania palustris L., Supports a Whole Genome Duplication in the Zizania Genus.</title>
        <authorList>
            <person name="Haas M."/>
            <person name="Kono T."/>
            <person name="Macchietto M."/>
            <person name="Millas R."/>
            <person name="McGilp L."/>
            <person name="Shao M."/>
            <person name="Duquette J."/>
            <person name="Hirsch C.N."/>
            <person name="Kimball J."/>
        </authorList>
    </citation>
    <scope>NUCLEOTIDE SEQUENCE</scope>
    <source>
        <tissue evidence="2">Fresh leaf tissue</tissue>
    </source>
</reference>
<evidence type="ECO:0000256" key="1">
    <source>
        <dbReference type="SAM" id="MobiDB-lite"/>
    </source>
</evidence>
<dbReference type="AlphaFoldDB" id="A0A8J5VQW6"/>
<keyword evidence="3" id="KW-1185">Reference proteome</keyword>
<organism evidence="2 3">
    <name type="scientific">Zizania palustris</name>
    <name type="common">Northern wild rice</name>
    <dbReference type="NCBI Taxonomy" id="103762"/>
    <lineage>
        <taxon>Eukaryota</taxon>
        <taxon>Viridiplantae</taxon>
        <taxon>Streptophyta</taxon>
        <taxon>Embryophyta</taxon>
        <taxon>Tracheophyta</taxon>
        <taxon>Spermatophyta</taxon>
        <taxon>Magnoliopsida</taxon>
        <taxon>Liliopsida</taxon>
        <taxon>Poales</taxon>
        <taxon>Poaceae</taxon>
        <taxon>BOP clade</taxon>
        <taxon>Oryzoideae</taxon>
        <taxon>Oryzeae</taxon>
        <taxon>Zizaniinae</taxon>
        <taxon>Zizania</taxon>
    </lineage>
</organism>
<sequence>MKMASRQMEEIHTLSTGRYSKENQLGFSNGQRAPAVPASPTADKSTPGCSRPLDKGKGVCLPGKPTLQDFVQATTADQVVGINDQAEALEGLLHITARDVHDNANATE</sequence>
<feature type="compositionally biased region" description="Polar residues" evidence="1">
    <location>
        <begin position="13"/>
        <end position="31"/>
    </location>
</feature>
<gene>
    <name evidence="2" type="ORF">GUJ93_ZPchr0006g40921</name>
</gene>
<evidence type="ECO:0000313" key="3">
    <source>
        <dbReference type="Proteomes" id="UP000729402"/>
    </source>
</evidence>
<reference evidence="2" key="2">
    <citation type="submission" date="2021-02" db="EMBL/GenBank/DDBJ databases">
        <authorList>
            <person name="Kimball J.A."/>
            <person name="Haas M.W."/>
            <person name="Macchietto M."/>
            <person name="Kono T."/>
            <person name="Duquette J."/>
            <person name="Shao M."/>
        </authorList>
    </citation>
    <scope>NUCLEOTIDE SEQUENCE</scope>
    <source>
        <tissue evidence="2">Fresh leaf tissue</tissue>
    </source>
</reference>
<evidence type="ECO:0000313" key="2">
    <source>
        <dbReference type="EMBL" id="KAG8077145.1"/>
    </source>
</evidence>